<reference evidence="2 3" key="1">
    <citation type="submission" date="2017-12" db="EMBL/GenBank/DDBJ databases">
        <title>Integrating genomic resources of turbot (Scophthalmus maximus) in depth evaluation of genetic and physical mapping variation across individuals.</title>
        <authorList>
            <person name="Martinez P."/>
        </authorList>
    </citation>
    <scope>NUCLEOTIDE SEQUENCE [LARGE SCALE GENOMIC DNA]</scope>
</reference>
<feature type="region of interest" description="Disordered" evidence="1">
    <location>
        <begin position="1"/>
        <end position="41"/>
    </location>
</feature>
<evidence type="ECO:0000313" key="3">
    <source>
        <dbReference type="Proteomes" id="UP000246464"/>
    </source>
</evidence>
<evidence type="ECO:0000313" key="2">
    <source>
        <dbReference type="EMBL" id="AWP12880.1"/>
    </source>
</evidence>
<gene>
    <name evidence="2" type="ORF">SMAX5B_018435</name>
</gene>
<proteinExistence type="predicted"/>
<evidence type="ECO:0000256" key="1">
    <source>
        <dbReference type="SAM" id="MobiDB-lite"/>
    </source>
</evidence>
<organism evidence="2 3">
    <name type="scientific">Scophthalmus maximus</name>
    <name type="common">Turbot</name>
    <name type="synonym">Psetta maxima</name>
    <dbReference type="NCBI Taxonomy" id="52904"/>
    <lineage>
        <taxon>Eukaryota</taxon>
        <taxon>Metazoa</taxon>
        <taxon>Chordata</taxon>
        <taxon>Craniata</taxon>
        <taxon>Vertebrata</taxon>
        <taxon>Euteleostomi</taxon>
        <taxon>Actinopterygii</taxon>
        <taxon>Neopterygii</taxon>
        <taxon>Teleostei</taxon>
        <taxon>Neoteleostei</taxon>
        <taxon>Acanthomorphata</taxon>
        <taxon>Carangaria</taxon>
        <taxon>Pleuronectiformes</taxon>
        <taxon>Pleuronectoidei</taxon>
        <taxon>Scophthalmidae</taxon>
        <taxon>Scophthalmus</taxon>
    </lineage>
</organism>
<keyword evidence="3" id="KW-1185">Reference proteome</keyword>
<name>A0A2U9CA17_SCOMX</name>
<protein>
    <submittedName>
        <fullName evidence="2">Uncharacterized protein</fullName>
    </submittedName>
</protein>
<dbReference type="Proteomes" id="UP000246464">
    <property type="component" value="Chromosome 14"/>
</dbReference>
<dbReference type="EMBL" id="CP026256">
    <property type="protein sequence ID" value="AWP12880.1"/>
    <property type="molecule type" value="Genomic_DNA"/>
</dbReference>
<feature type="compositionally biased region" description="Basic and acidic residues" evidence="1">
    <location>
        <begin position="25"/>
        <end position="41"/>
    </location>
</feature>
<dbReference type="AlphaFoldDB" id="A0A2U9CA17"/>
<sequence length="167" mass="19765">MQAHLDTERGRRSQRQERRRRREVKKQPTDTHRRYQNEERHCTTLQPPLMDRGCELTESSCISFVWPHLWRRGKKRKQKANRSLKDVNHLMMPMLRSCGPCCPRQRKPLACRFPANVYCNSVVEPCPELRHCSDTRGDGVGDRRCFVTHRNANRGQTCSRSRRRAPV</sequence>
<accession>A0A2U9CA17</accession>
<feature type="compositionally biased region" description="Basic and acidic residues" evidence="1">
    <location>
        <begin position="1"/>
        <end position="16"/>
    </location>
</feature>